<comment type="subunit">
    <text evidence="5">Part of the 30S ribosomal subunit.</text>
</comment>
<dbReference type="InterPro" id="IPR018268">
    <property type="entry name" value="Ribosomal_uS10_CS"/>
</dbReference>
<dbReference type="AlphaFoldDB" id="A0A7C3YDE1"/>
<dbReference type="EMBL" id="DTAK01000003">
    <property type="protein sequence ID" value="HGU58699.1"/>
    <property type="molecule type" value="Genomic_DNA"/>
</dbReference>
<evidence type="ECO:0000256" key="3">
    <source>
        <dbReference type="ARBA" id="ARBA00023274"/>
    </source>
</evidence>
<evidence type="ECO:0000256" key="2">
    <source>
        <dbReference type="ARBA" id="ARBA00022980"/>
    </source>
</evidence>
<dbReference type="InterPro" id="IPR005729">
    <property type="entry name" value="Ribosomal_uS10_euk/arc"/>
</dbReference>
<dbReference type="Pfam" id="PF00338">
    <property type="entry name" value="Ribosomal_S10"/>
    <property type="match status" value="1"/>
</dbReference>
<reference evidence="7" key="1">
    <citation type="journal article" date="2020" name="mSystems">
        <title>Genome- and Community-Level Interaction Insights into Carbon Utilization and Element Cycling Functions of Hydrothermarchaeota in Hydrothermal Sediment.</title>
        <authorList>
            <person name="Zhou Z."/>
            <person name="Liu Y."/>
            <person name="Xu W."/>
            <person name="Pan J."/>
            <person name="Luo Z.H."/>
            <person name="Li M."/>
        </authorList>
    </citation>
    <scope>NUCLEOTIDE SEQUENCE [LARGE SCALE GENOMIC DNA]</scope>
    <source>
        <strain evidence="9">SpSt-10</strain>
        <strain evidence="8">SpSt-62</strain>
        <strain evidence="7">SpSt-97</strain>
    </source>
</reference>
<evidence type="ECO:0000313" key="9">
    <source>
        <dbReference type="EMBL" id="HHF48066.1"/>
    </source>
</evidence>
<dbReference type="Gene3D" id="3.30.70.600">
    <property type="entry name" value="Ribosomal protein S10 domain"/>
    <property type="match status" value="1"/>
</dbReference>
<evidence type="ECO:0000313" key="7">
    <source>
        <dbReference type="EMBL" id="HGE65718.1"/>
    </source>
</evidence>
<evidence type="ECO:0000256" key="4">
    <source>
        <dbReference type="ARBA" id="ARBA00035162"/>
    </source>
</evidence>
<dbReference type="GO" id="GO:0006412">
    <property type="term" value="P:translation"/>
    <property type="evidence" value="ECO:0007669"/>
    <property type="project" value="UniProtKB-UniRule"/>
</dbReference>
<comment type="similarity">
    <text evidence="1 5">Belongs to the universal ribosomal protein uS10 family.</text>
</comment>
<name>A0A7C3YDE1_9EURY</name>
<dbReference type="GO" id="GO:0003735">
    <property type="term" value="F:structural constituent of ribosome"/>
    <property type="evidence" value="ECO:0007669"/>
    <property type="project" value="UniProtKB-UniRule"/>
</dbReference>
<keyword evidence="2 5" id="KW-0689">Ribosomal protein</keyword>
<evidence type="ECO:0000256" key="5">
    <source>
        <dbReference type="HAMAP-Rule" id="MF_00508"/>
    </source>
</evidence>
<dbReference type="SUPFAM" id="SSF54999">
    <property type="entry name" value="Ribosomal protein S10"/>
    <property type="match status" value="1"/>
</dbReference>
<sequence>MAIKGYKARIRLSGLNPRDLDKLCMQIKEIAEKTGVEISGPIPLPTKRLVVPVRKSPDGEGSETWDHWEMRIHKRLIDIAADERALRQIMRIQVPKDVNIEIVLES</sequence>
<dbReference type="FunFam" id="3.30.70.600:FF:000004">
    <property type="entry name" value="30S ribosomal protein S10"/>
    <property type="match status" value="1"/>
</dbReference>
<dbReference type="PRINTS" id="PR00971">
    <property type="entry name" value="RIBOSOMALS10"/>
</dbReference>
<comment type="function">
    <text evidence="5">Involved in the binding of tRNA to the ribosomes.</text>
</comment>
<dbReference type="SMART" id="SM01403">
    <property type="entry name" value="Ribosomal_S10"/>
    <property type="match status" value="1"/>
</dbReference>
<evidence type="ECO:0000259" key="6">
    <source>
        <dbReference type="SMART" id="SM01403"/>
    </source>
</evidence>
<comment type="caution">
    <text evidence="7">The sequence shown here is derived from an EMBL/GenBank/DDBJ whole genome shotgun (WGS) entry which is preliminary data.</text>
</comment>
<accession>A0A7C3YDE1</accession>
<evidence type="ECO:0000256" key="1">
    <source>
        <dbReference type="ARBA" id="ARBA00007102"/>
    </source>
</evidence>
<gene>
    <name evidence="5" type="primary">rps10</name>
    <name evidence="9" type="ORF">ENL48_02405</name>
    <name evidence="8" type="ORF">ENT89_00455</name>
    <name evidence="7" type="ORF">ENX77_01075</name>
</gene>
<dbReference type="InterPro" id="IPR027486">
    <property type="entry name" value="Ribosomal_uS10_dom"/>
</dbReference>
<evidence type="ECO:0000313" key="8">
    <source>
        <dbReference type="EMBL" id="HGU58699.1"/>
    </source>
</evidence>
<dbReference type="GO" id="GO:0000049">
    <property type="term" value="F:tRNA binding"/>
    <property type="evidence" value="ECO:0007669"/>
    <property type="project" value="UniProtKB-UniRule"/>
</dbReference>
<organism evidence="7">
    <name type="scientific">Geoglobus ahangari</name>
    <dbReference type="NCBI Taxonomy" id="113653"/>
    <lineage>
        <taxon>Archaea</taxon>
        <taxon>Methanobacteriati</taxon>
        <taxon>Methanobacteriota</taxon>
        <taxon>Archaeoglobi</taxon>
        <taxon>Archaeoglobales</taxon>
        <taxon>Archaeoglobaceae</taxon>
        <taxon>Geoglobus</taxon>
    </lineage>
</organism>
<protein>
    <recommendedName>
        <fullName evidence="4 5">Small ribosomal subunit protein uS10</fullName>
    </recommendedName>
</protein>
<dbReference type="HAMAP" id="MF_00508">
    <property type="entry name" value="Ribosomal_uS10"/>
    <property type="match status" value="1"/>
</dbReference>
<dbReference type="EMBL" id="DRUC01000041">
    <property type="protein sequence ID" value="HHF48066.1"/>
    <property type="molecule type" value="Genomic_DNA"/>
</dbReference>
<dbReference type="EMBL" id="DTPI01000006">
    <property type="protein sequence ID" value="HGE65718.1"/>
    <property type="molecule type" value="Genomic_DNA"/>
</dbReference>
<dbReference type="PANTHER" id="PTHR11700">
    <property type="entry name" value="30S RIBOSOMAL PROTEIN S10 FAMILY MEMBER"/>
    <property type="match status" value="1"/>
</dbReference>
<dbReference type="InterPro" id="IPR001848">
    <property type="entry name" value="Ribosomal_uS10"/>
</dbReference>
<dbReference type="InterPro" id="IPR036838">
    <property type="entry name" value="Ribosomal_uS10_dom_sf"/>
</dbReference>
<keyword evidence="3 5" id="KW-0687">Ribonucleoprotein</keyword>
<feature type="domain" description="Small ribosomal subunit protein uS10" evidence="6">
    <location>
        <begin position="9"/>
        <end position="103"/>
    </location>
</feature>
<proteinExistence type="inferred from homology"/>
<dbReference type="PROSITE" id="PS00361">
    <property type="entry name" value="RIBOSOMAL_S10"/>
    <property type="match status" value="1"/>
</dbReference>
<dbReference type="NCBIfam" id="TIGR01046">
    <property type="entry name" value="uS10_euk_arch"/>
    <property type="match status" value="1"/>
</dbReference>
<dbReference type="GO" id="GO:0015935">
    <property type="term" value="C:small ribosomal subunit"/>
    <property type="evidence" value="ECO:0007669"/>
    <property type="project" value="UniProtKB-UniRule"/>
</dbReference>